<evidence type="ECO:0000313" key="3">
    <source>
        <dbReference type="Proteomes" id="UP000321807"/>
    </source>
</evidence>
<evidence type="ECO:0000313" key="2">
    <source>
        <dbReference type="EMBL" id="QEE26384.1"/>
    </source>
</evidence>
<dbReference type="Proteomes" id="UP000321807">
    <property type="component" value="Chromosome"/>
</dbReference>
<protein>
    <recommendedName>
        <fullName evidence="1">Phage protein Gp138 N-terminal domain-containing protein</fullName>
    </recommendedName>
</protein>
<dbReference type="KEGG" id="rgl:CS053_08815"/>
<dbReference type="InterPro" id="IPR037026">
    <property type="entry name" value="Vgr_OB-fold_dom_sf"/>
</dbReference>
<reference evidence="2 3" key="1">
    <citation type="submission" date="2019-08" db="EMBL/GenBank/DDBJ databases">
        <title>Complete genome sequence of Rhodanobacter glycinis strain T01E-68 isolated from tomato root.</title>
        <authorList>
            <person name="Weon H.-Y."/>
            <person name="Lee S.A."/>
        </authorList>
    </citation>
    <scope>NUCLEOTIDE SEQUENCE [LARGE SCALE GENOMIC DNA]</scope>
    <source>
        <strain evidence="2 3">T01E-68</strain>
    </source>
</reference>
<accession>A0A5B9E494</accession>
<sequence>MVRRFLADVWTAMPGYIVDFDPATCTATVQLGVQAIVSIPDGSSQNVPITVLPDVPVMFPRGGGCALTFPVRAGDECLVVFGARSCGGWKQSGGSQVQSAPGRMHSLSDGFALLGTSSQPHVIGSLSTTTTQLRSDDGATFVELDPAGQMVHVKAPGGMTIDANVQVNGTVTASQDITSTGGDVKAGSISLKTHVHSGVQSGSSNSGQPV</sequence>
<dbReference type="Gene3D" id="2.40.50.230">
    <property type="entry name" value="Gp5 N-terminal domain"/>
    <property type="match status" value="1"/>
</dbReference>
<proteinExistence type="predicted"/>
<name>A0A5B9E494_9GAMM</name>
<feature type="domain" description="Phage protein Gp138 N-terminal" evidence="1">
    <location>
        <begin position="13"/>
        <end position="115"/>
    </location>
</feature>
<dbReference type="Pfam" id="PF18946">
    <property type="entry name" value="Apex"/>
    <property type="match status" value="1"/>
</dbReference>
<dbReference type="Pfam" id="PF18352">
    <property type="entry name" value="Gp138_N"/>
    <property type="match status" value="1"/>
</dbReference>
<gene>
    <name evidence="2" type="ORF">CS053_08815</name>
</gene>
<dbReference type="EMBL" id="CP042807">
    <property type="protein sequence ID" value="QEE26384.1"/>
    <property type="molecule type" value="Genomic_DNA"/>
</dbReference>
<organism evidence="2 3">
    <name type="scientific">Rhodanobacter glycinis</name>
    <dbReference type="NCBI Taxonomy" id="582702"/>
    <lineage>
        <taxon>Bacteria</taxon>
        <taxon>Pseudomonadati</taxon>
        <taxon>Pseudomonadota</taxon>
        <taxon>Gammaproteobacteria</taxon>
        <taxon>Lysobacterales</taxon>
        <taxon>Rhodanobacteraceae</taxon>
        <taxon>Rhodanobacter</taxon>
    </lineage>
</organism>
<dbReference type="InterPro" id="IPR044033">
    <property type="entry name" value="GpV-like_apex"/>
</dbReference>
<evidence type="ECO:0000259" key="1">
    <source>
        <dbReference type="Pfam" id="PF18352"/>
    </source>
</evidence>
<dbReference type="AlphaFoldDB" id="A0A5B9E494"/>
<dbReference type="InterPro" id="IPR041599">
    <property type="entry name" value="Gp138_N"/>
</dbReference>